<dbReference type="InterPro" id="IPR051553">
    <property type="entry name" value="Ran_GTPase-activating"/>
</dbReference>
<dbReference type="Proteomes" id="UP001146793">
    <property type="component" value="Unassembled WGS sequence"/>
</dbReference>
<dbReference type="InterPro" id="IPR000210">
    <property type="entry name" value="BTB/POZ_dom"/>
</dbReference>
<sequence length="631" mass="73165">MQKPEIYFSGNQKFLQSLLLNKGEYKRSNWNKITNMKEIEKVKKFALGDEFETKPHLLIWKGVNKLELIELIEHREEGQRTTLTIENEEIKDIQGGQQNFFVLTKSGKVYSLADGKKDNVDETIEIPFEDYTKSNLKTPRCVTFFEKNNLLVDAIAIGNYTNYFLCKNDILYASGWNKDGELGNGGKEHKRMPNILCKNVKRVFAGKDSNNMYYISTNDELFACGQNNKQRLGVGNTAVSITRPTKVILQNIPIKGASEILDIQQSINYTLILTNKGKIYYCGTIVNNQQRHSTTTFMELAIYKNIKIAKICSTSSNMFLLSEEGKLFGIGMMPSNILRTNYDLSNTLGFPKYFHDLKGSNFLSSFTMNCGYRSIFLFLSDNSILKKDFKKFFESKKYCDSKINCLVSNNQNNQNNEKSETSIPVHKILIELRSGLKLDEIQKIINENNFSQEAINEFLKWIYYDSLSSSKTLKQIFDACNLVYPPKQNFKNDFLKLFNDDDSKDFNLLVKEDDYEDEDEDEDDDDDENDDDEYEEMPVHKIILLARSGLFRELFENLNENEKNLNQIKDYSGKSIESLEIFLKYLYTDKIEFTADDDPELIIEELTDAVEYYQLNEESNLTFELNKHEKK</sequence>
<accession>A0AAV7YTT7</accession>
<dbReference type="InterPro" id="IPR011333">
    <property type="entry name" value="SKP1/BTB/POZ_sf"/>
</dbReference>
<dbReference type="PANTHER" id="PTHR45982">
    <property type="entry name" value="REGULATOR OF CHROMOSOME CONDENSATION"/>
    <property type="match status" value="1"/>
</dbReference>
<feature type="domain" description="BTB" evidence="2">
    <location>
        <begin position="504"/>
        <end position="595"/>
    </location>
</feature>
<dbReference type="EMBL" id="JANTQA010000047">
    <property type="protein sequence ID" value="KAJ3432231.1"/>
    <property type="molecule type" value="Genomic_DNA"/>
</dbReference>
<evidence type="ECO:0000313" key="3">
    <source>
        <dbReference type="EMBL" id="KAJ3432231.1"/>
    </source>
</evidence>
<dbReference type="Pfam" id="PF00651">
    <property type="entry name" value="BTB"/>
    <property type="match status" value="1"/>
</dbReference>
<dbReference type="CDD" id="cd18186">
    <property type="entry name" value="BTB_POZ_ZBTB_KLHL-like"/>
    <property type="match status" value="1"/>
</dbReference>
<evidence type="ECO:0000256" key="1">
    <source>
        <dbReference type="SAM" id="MobiDB-lite"/>
    </source>
</evidence>
<dbReference type="SUPFAM" id="SSF50985">
    <property type="entry name" value="RCC1/BLIP-II"/>
    <property type="match status" value="1"/>
</dbReference>
<proteinExistence type="predicted"/>
<protein>
    <submittedName>
        <fullName evidence="3">Btk-binding protein-related</fullName>
    </submittedName>
</protein>
<dbReference type="InterPro" id="IPR009091">
    <property type="entry name" value="RCC1/BLIP-II"/>
</dbReference>
<reference evidence="3" key="1">
    <citation type="submission" date="2022-08" db="EMBL/GenBank/DDBJ databases">
        <title>Novel sulphate-reducing endosymbionts in the free-living metamonad Anaeramoeba.</title>
        <authorList>
            <person name="Jerlstrom-Hultqvist J."/>
            <person name="Cepicka I."/>
            <person name="Gallot-Lavallee L."/>
            <person name="Salas-Leiva D."/>
            <person name="Curtis B.A."/>
            <person name="Zahonova K."/>
            <person name="Pipaliya S."/>
            <person name="Dacks J."/>
            <person name="Roger A.J."/>
        </authorList>
    </citation>
    <scope>NUCLEOTIDE SEQUENCE</scope>
    <source>
        <strain evidence="3">Busselton2</strain>
    </source>
</reference>
<feature type="region of interest" description="Disordered" evidence="1">
    <location>
        <begin position="511"/>
        <end position="533"/>
    </location>
</feature>
<dbReference type="AlphaFoldDB" id="A0AAV7YTT7"/>
<dbReference type="GO" id="GO:0005085">
    <property type="term" value="F:guanyl-nucleotide exchange factor activity"/>
    <property type="evidence" value="ECO:0007669"/>
    <property type="project" value="TreeGrafter"/>
</dbReference>
<feature type="compositionally biased region" description="Acidic residues" evidence="1">
    <location>
        <begin position="513"/>
        <end position="533"/>
    </location>
</feature>
<dbReference type="Gene3D" id="2.130.10.30">
    <property type="entry name" value="Regulator of chromosome condensation 1/beta-lactamase-inhibitor protein II"/>
    <property type="match status" value="1"/>
</dbReference>
<dbReference type="PANTHER" id="PTHR45982:SF1">
    <property type="entry name" value="REGULATOR OF CHROMOSOME CONDENSATION"/>
    <property type="match status" value="1"/>
</dbReference>
<gene>
    <name evidence="3" type="ORF">M0812_21162</name>
</gene>
<dbReference type="GO" id="GO:0005737">
    <property type="term" value="C:cytoplasm"/>
    <property type="evidence" value="ECO:0007669"/>
    <property type="project" value="TreeGrafter"/>
</dbReference>
<dbReference type="Gene3D" id="3.30.710.10">
    <property type="entry name" value="Potassium Channel Kv1.1, Chain A"/>
    <property type="match status" value="2"/>
</dbReference>
<dbReference type="SUPFAM" id="SSF54695">
    <property type="entry name" value="POZ domain"/>
    <property type="match status" value="1"/>
</dbReference>
<comment type="caution">
    <text evidence="3">The sequence shown here is derived from an EMBL/GenBank/DDBJ whole genome shotgun (WGS) entry which is preliminary data.</text>
</comment>
<evidence type="ECO:0000259" key="2">
    <source>
        <dbReference type="PROSITE" id="PS50097"/>
    </source>
</evidence>
<name>A0AAV7YTT7_9EUKA</name>
<dbReference type="PROSITE" id="PS50097">
    <property type="entry name" value="BTB"/>
    <property type="match status" value="1"/>
</dbReference>
<evidence type="ECO:0000313" key="4">
    <source>
        <dbReference type="Proteomes" id="UP001146793"/>
    </source>
</evidence>
<organism evidence="3 4">
    <name type="scientific">Anaeramoeba flamelloides</name>
    <dbReference type="NCBI Taxonomy" id="1746091"/>
    <lineage>
        <taxon>Eukaryota</taxon>
        <taxon>Metamonada</taxon>
        <taxon>Anaeramoebidae</taxon>
        <taxon>Anaeramoeba</taxon>
    </lineage>
</organism>